<comment type="caution">
    <text evidence="1">The sequence shown here is derived from an EMBL/GenBank/DDBJ whole genome shotgun (WGS) entry which is preliminary data.</text>
</comment>
<proteinExistence type="predicted"/>
<sequence length="584" mass="62665">MGLFWPLDNSSHVVRLAGLVGAVAGCCALADRETRYSILRLVYTTLKAMDESAALEIEQTLAASSSSRKPMTDGEIRDGSTQEHEDNKGGGGGGGKYNNARDTRSYASDSTAFSRAASPLPSPVSSPTPSQHERLLVQQQQQQQGAGSPVYLSHDDSNVRTRPSSALDSTPDSVSQLGEALSRWKSTQRNTLYTPSPLSRDPSLPPSQSQGIEYNNLPVQDGAVTAAAPRSDEVLFPLTSSTVALATPDSTNPQTPQASSEPPVVPKVVDLSKRLSPLPNPKAPKIEPTMRDGRPQLFDYTPPATATASAAAAVLVQSNPLPAVAARRERSHVEIETTDHASYGFVSNPSALVLPTIGVPSTAEGDGAAPAGDHYLFVCVKCHRQSTNEVCEKICSDEDGVLRCKLRPRDGQLVDDMEDLVLPMTPKIYVDGRRKTTGRMLYENLQALHTQHERMKARAACHGSNHSHDGDQDGGGPSPPVSSSSSRECPNAVKSRLRIVPVNCLSMCHLGNVIALAGPGKFGYQFGAMHENDSEDMQAILQFAEDYIESSEGFTKNKTRPPRLSRNILARIPPALPTFTSLAE</sequence>
<gene>
    <name evidence="1" type="ORF">IWW38_001577</name>
</gene>
<name>A0ACC1M6J3_9FUNG</name>
<keyword evidence="2" id="KW-1185">Reference proteome</keyword>
<evidence type="ECO:0000313" key="2">
    <source>
        <dbReference type="Proteomes" id="UP001139981"/>
    </source>
</evidence>
<organism evidence="1 2">
    <name type="scientific">Coemansia aciculifera</name>
    <dbReference type="NCBI Taxonomy" id="417176"/>
    <lineage>
        <taxon>Eukaryota</taxon>
        <taxon>Fungi</taxon>
        <taxon>Fungi incertae sedis</taxon>
        <taxon>Zoopagomycota</taxon>
        <taxon>Kickxellomycotina</taxon>
        <taxon>Kickxellomycetes</taxon>
        <taxon>Kickxellales</taxon>
        <taxon>Kickxellaceae</taxon>
        <taxon>Coemansia</taxon>
    </lineage>
</organism>
<accession>A0ACC1M6J3</accession>
<dbReference type="Proteomes" id="UP001139981">
    <property type="component" value="Unassembled WGS sequence"/>
</dbReference>
<evidence type="ECO:0000313" key="1">
    <source>
        <dbReference type="EMBL" id="KAJ2897889.1"/>
    </source>
</evidence>
<reference evidence="1" key="1">
    <citation type="submission" date="2022-07" db="EMBL/GenBank/DDBJ databases">
        <title>Phylogenomic reconstructions and comparative analyses of Kickxellomycotina fungi.</title>
        <authorList>
            <person name="Reynolds N.K."/>
            <person name="Stajich J.E."/>
            <person name="Barry K."/>
            <person name="Grigoriev I.V."/>
            <person name="Crous P."/>
            <person name="Smith M.E."/>
        </authorList>
    </citation>
    <scope>NUCLEOTIDE SEQUENCE</scope>
    <source>
        <strain evidence="1">CBS 190363</strain>
    </source>
</reference>
<protein>
    <submittedName>
        <fullName evidence="1">Uncharacterized protein</fullName>
    </submittedName>
</protein>
<dbReference type="EMBL" id="JANBVB010000089">
    <property type="protein sequence ID" value="KAJ2897889.1"/>
    <property type="molecule type" value="Genomic_DNA"/>
</dbReference>